<dbReference type="InterPro" id="IPR001007">
    <property type="entry name" value="VWF_dom"/>
</dbReference>
<dbReference type="InterPro" id="IPR052424">
    <property type="entry name" value="Kielin_Chordin-BMP_Reg"/>
</dbReference>
<gene>
    <name evidence="6" type="ORF">PoB_001269300</name>
</gene>
<evidence type="ECO:0000256" key="2">
    <source>
        <dbReference type="ARBA" id="ARBA00022525"/>
    </source>
</evidence>
<dbReference type="PANTHER" id="PTHR46698:SF6">
    <property type="entry name" value="KIELIN_CHORDIN-LIKE PROTEIN"/>
    <property type="match status" value="1"/>
</dbReference>
<organism evidence="6 7">
    <name type="scientific">Plakobranchus ocellatus</name>
    <dbReference type="NCBI Taxonomy" id="259542"/>
    <lineage>
        <taxon>Eukaryota</taxon>
        <taxon>Metazoa</taxon>
        <taxon>Spiralia</taxon>
        <taxon>Lophotrochozoa</taxon>
        <taxon>Mollusca</taxon>
        <taxon>Gastropoda</taxon>
        <taxon>Heterobranchia</taxon>
        <taxon>Euthyneura</taxon>
        <taxon>Panpulmonata</taxon>
        <taxon>Sacoglossa</taxon>
        <taxon>Placobranchoidea</taxon>
        <taxon>Plakobranchidae</taxon>
        <taxon>Plakobranchus</taxon>
    </lineage>
</organism>
<dbReference type="PROSITE" id="PS51233">
    <property type="entry name" value="VWFD"/>
    <property type="match status" value="1"/>
</dbReference>
<protein>
    <submittedName>
        <fullName evidence="6">Kielin/chordin-like protein</fullName>
    </submittedName>
</protein>
<evidence type="ECO:0000259" key="4">
    <source>
        <dbReference type="PROSITE" id="PS50184"/>
    </source>
</evidence>
<name>A0AAV3YV13_9GAST</name>
<keyword evidence="3" id="KW-0732">Signal</keyword>
<dbReference type="Proteomes" id="UP000735302">
    <property type="component" value="Unassembled WGS sequence"/>
</dbReference>
<dbReference type="EMBL" id="BLXT01001502">
    <property type="protein sequence ID" value="GFN86187.1"/>
    <property type="molecule type" value="Genomic_DNA"/>
</dbReference>
<dbReference type="PROSITE" id="PS01208">
    <property type="entry name" value="VWFC_1"/>
    <property type="match status" value="4"/>
</dbReference>
<dbReference type="Pfam" id="PF00094">
    <property type="entry name" value="VWD"/>
    <property type="match status" value="1"/>
</dbReference>
<proteinExistence type="predicted"/>
<dbReference type="SUPFAM" id="SSF57603">
    <property type="entry name" value="FnI-like domain"/>
    <property type="match status" value="6"/>
</dbReference>
<evidence type="ECO:0000313" key="7">
    <source>
        <dbReference type="Proteomes" id="UP000735302"/>
    </source>
</evidence>
<dbReference type="PANTHER" id="PTHR46698">
    <property type="entry name" value="CROSSVEINLESS 2"/>
    <property type="match status" value="1"/>
</dbReference>
<dbReference type="Pfam" id="PF00093">
    <property type="entry name" value="VWC"/>
    <property type="match status" value="3"/>
</dbReference>
<dbReference type="InterPro" id="IPR001846">
    <property type="entry name" value="VWF_type-D"/>
</dbReference>
<feature type="domain" description="VWFC" evidence="4">
    <location>
        <begin position="339"/>
        <end position="399"/>
    </location>
</feature>
<dbReference type="Gene3D" id="6.20.200.20">
    <property type="match status" value="4"/>
</dbReference>
<feature type="domain" description="VWFD" evidence="5">
    <location>
        <begin position="403"/>
        <end position="534"/>
    </location>
</feature>
<evidence type="ECO:0000259" key="5">
    <source>
        <dbReference type="PROSITE" id="PS51233"/>
    </source>
</evidence>
<keyword evidence="2" id="KW-0964">Secreted</keyword>
<reference evidence="6 7" key="1">
    <citation type="journal article" date="2021" name="Elife">
        <title>Chloroplast acquisition without the gene transfer in kleptoplastic sea slugs, Plakobranchus ocellatus.</title>
        <authorList>
            <person name="Maeda T."/>
            <person name="Takahashi S."/>
            <person name="Yoshida T."/>
            <person name="Shimamura S."/>
            <person name="Takaki Y."/>
            <person name="Nagai Y."/>
            <person name="Toyoda A."/>
            <person name="Suzuki Y."/>
            <person name="Arimoto A."/>
            <person name="Ishii H."/>
            <person name="Satoh N."/>
            <person name="Nishiyama T."/>
            <person name="Hasebe M."/>
            <person name="Maruyama T."/>
            <person name="Minagawa J."/>
            <person name="Obokata J."/>
            <person name="Shigenobu S."/>
        </authorList>
    </citation>
    <scope>NUCLEOTIDE SEQUENCE [LARGE SCALE GENOMIC DNA]</scope>
</reference>
<dbReference type="SMART" id="SM00214">
    <property type="entry name" value="VWC"/>
    <property type="match status" value="6"/>
</dbReference>
<keyword evidence="7" id="KW-1185">Reference proteome</keyword>
<dbReference type="SMART" id="SM00215">
    <property type="entry name" value="VWC_out"/>
    <property type="match status" value="3"/>
</dbReference>
<dbReference type="AlphaFoldDB" id="A0AAV3YV13"/>
<comment type="subcellular location">
    <subcellularLocation>
        <location evidence="1">Secreted</location>
    </subcellularLocation>
</comment>
<dbReference type="GO" id="GO:0005576">
    <property type="term" value="C:extracellular region"/>
    <property type="evidence" value="ECO:0007669"/>
    <property type="project" value="UniProtKB-SubCell"/>
</dbReference>
<dbReference type="Pfam" id="PF23334">
    <property type="entry name" value="VWC2L_2nd"/>
    <property type="match status" value="2"/>
</dbReference>
<evidence type="ECO:0000313" key="6">
    <source>
        <dbReference type="EMBL" id="GFN86187.1"/>
    </source>
</evidence>
<feature type="domain" description="VWFC" evidence="4">
    <location>
        <begin position="28"/>
        <end position="85"/>
    </location>
</feature>
<sequence length="534" mass="58229">MGRVDCEKEQCVVTCTHPRQDLCCPKCDSCSFEGALYENGASFQPGDCRSCTCRNGNVICEQQSCPSTLCPSPKKVVGQCCEVCQGCTFRGILYDEGVSWVTPDSPCTVCTCNGGLVTCMAKDCFAPCSDPVTPPGQCCPECPTCNYNGIQYSEGQEFSPNGDPCDICVCQNGRLRCEHNNCPGVANCPGDSIRQPEPGTCCSTCLQQFSTGCSVADLGKITRPRAEDPCFYCECKEDFMWVCMKEECPVLTCPPDVQTYRAGQCCPECPPCFDVSDASYHHEGSQWSAVEDPCIVCTCNNGQVLCEMQECEPISCEDYEEAIVPEGQCCQICQAMPDASCFYQGNNFQPGEEWSADECTICRCGGGQVTCNVRQCSRLQCKRDEAPMTTPGQCCPVCKKEPGTCLVFGDPHYRTFDGVTLHFQGTCRYIMAKDCQGDQFSVEVQHDSRGVRGEVAWAQNLTVMVAGAKIDLLQDLAVQVNGQSVTLPYLYEPHILVEMTGKSVLLTTRLGLRVLWDGSHYGEISVPGADVTDS</sequence>
<evidence type="ECO:0000256" key="1">
    <source>
        <dbReference type="ARBA" id="ARBA00004613"/>
    </source>
</evidence>
<dbReference type="PROSITE" id="PS50184">
    <property type="entry name" value="VWFC_2"/>
    <property type="match status" value="5"/>
</dbReference>
<feature type="domain" description="VWFC" evidence="4">
    <location>
        <begin position="143"/>
        <end position="206"/>
    </location>
</feature>
<comment type="caution">
    <text evidence="6">The sequence shown here is derived from an EMBL/GenBank/DDBJ whole genome shotgun (WGS) entry which is preliminary data.</text>
</comment>
<dbReference type="SMART" id="SM00216">
    <property type="entry name" value="VWD"/>
    <property type="match status" value="1"/>
</dbReference>
<dbReference type="Gene3D" id="2.10.70.10">
    <property type="entry name" value="Complement Module, domain 1"/>
    <property type="match status" value="2"/>
</dbReference>
<feature type="domain" description="VWFC" evidence="4">
    <location>
        <begin position="85"/>
        <end position="143"/>
    </location>
</feature>
<feature type="domain" description="VWFC" evidence="4">
    <location>
        <begin position="270"/>
        <end position="334"/>
    </location>
</feature>
<evidence type="ECO:0000256" key="3">
    <source>
        <dbReference type="ARBA" id="ARBA00022729"/>
    </source>
</evidence>
<accession>A0AAV3YV13</accession>
<dbReference type="GO" id="GO:0030513">
    <property type="term" value="P:positive regulation of BMP signaling pathway"/>
    <property type="evidence" value="ECO:0007669"/>
    <property type="project" value="TreeGrafter"/>
</dbReference>